<evidence type="ECO:0000313" key="6">
    <source>
        <dbReference type="EMBL" id="AYF92327.1"/>
    </source>
</evidence>
<dbReference type="Pfam" id="PF01712">
    <property type="entry name" value="dNK"/>
    <property type="match status" value="1"/>
</dbReference>
<feature type="active site" description="Proton acceptor" evidence="2">
    <location>
        <position position="76"/>
    </location>
</feature>
<dbReference type="InterPro" id="IPR027417">
    <property type="entry name" value="P-loop_NTPase"/>
</dbReference>
<dbReference type="AlphaFoldDB" id="A0A387AQY3"/>
<dbReference type="Proteomes" id="UP000272003">
    <property type="component" value="Chromosome"/>
</dbReference>
<keyword evidence="6" id="KW-0808">Transferase</keyword>
<feature type="binding site" evidence="3">
    <location>
        <position position="42"/>
    </location>
    <ligand>
        <name>substrate</name>
    </ligand>
</feature>
<dbReference type="KEGG" id="abom:D7I45_01880"/>
<feature type="binding site" evidence="3">
    <location>
        <position position="30"/>
    </location>
    <ligand>
        <name>substrate</name>
    </ligand>
</feature>
<evidence type="ECO:0000256" key="4">
    <source>
        <dbReference type="PIRSR" id="PIRSR000705-3"/>
    </source>
</evidence>
<evidence type="ECO:0000313" key="7">
    <source>
        <dbReference type="Proteomes" id="UP000272003"/>
    </source>
</evidence>
<keyword evidence="4" id="KW-0067">ATP-binding</keyword>
<comment type="similarity">
    <text evidence="1">Belongs to the DCK/DGK family.</text>
</comment>
<dbReference type="PANTHER" id="PTHR10513">
    <property type="entry name" value="DEOXYNUCLEOSIDE KINASE"/>
    <property type="match status" value="1"/>
</dbReference>
<feature type="binding site" evidence="3">
    <location>
        <position position="53"/>
    </location>
    <ligand>
        <name>substrate</name>
    </ligand>
</feature>
<reference evidence="6 7" key="1">
    <citation type="submission" date="2018-09" db="EMBL/GenBank/DDBJ databases">
        <title>Genome sequencing of strain BHWM-4.</title>
        <authorList>
            <person name="Heo J."/>
            <person name="Kim S.-J."/>
            <person name="Kwon S.-W."/>
        </authorList>
    </citation>
    <scope>NUCLEOTIDE SEQUENCE [LARGE SCALE GENOMIC DNA]</scope>
    <source>
        <strain evidence="6 7">BHWM-4</strain>
    </source>
</reference>
<dbReference type="GO" id="GO:0005737">
    <property type="term" value="C:cytoplasm"/>
    <property type="evidence" value="ECO:0007669"/>
    <property type="project" value="TreeGrafter"/>
</dbReference>
<feature type="binding site" evidence="4">
    <location>
        <begin position="6"/>
        <end position="14"/>
    </location>
    <ligand>
        <name>ATP</name>
        <dbReference type="ChEBI" id="CHEBI:30616"/>
    </ligand>
</feature>
<dbReference type="EMBL" id="CP032626">
    <property type="protein sequence ID" value="AYF92327.1"/>
    <property type="molecule type" value="Genomic_DNA"/>
</dbReference>
<protein>
    <submittedName>
        <fullName evidence="6">Deoxynucleoside kinase</fullName>
    </submittedName>
</protein>
<evidence type="ECO:0000256" key="3">
    <source>
        <dbReference type="PIRSR" id="PIRSR000705-2"/>
    </source>
</evidence>
<dbReference type="InterPro" id="IPR002624">
    <property type="entry name" value="DCK/DGK"/>
</dbReference>
<dbReference type="PIRSF" id="PIRSF000705">
    <property type="entry name" value="DNK"/>
    <property type="match status" value="1"/>
</dbReference>
<dbReference type="OrthoDB" id="9776634at2"/>
<dbReference type="CDD" id="cd01673">
    <property type="entry name" value="dNK"/>
    <property type="match status" value="1"/>
</dbReference>
<keyword evidence="6" id="KW-0418">Kinase</keyword>
<feature type="binding site" evidence="4">
    <location>
        <begin position="139"/>
        <end position="143"/>
    </location>
    <ligand>
        <name>ATP</name>
        <dbReference type="ChEBI" id="CHEBI:30616"/>
    </ligand>
</feature>
<dbReference type="Gene3D" id="3.40.50.300">
    <property type="entry name" value="P-loop containing nucleotide triphosphate hydrolases"/>
    <property type="match status" value="1"/>
</dbReference>
<name>A0A387AQY3_9LACO</name>
<proteinExistence type="inferred from homology"/>
<feature type="domain" description="Deoxynucleoside kinase" evidence="5">
    <location>
        <begin position="2"/>
        <end position="205"/>
    </location>
</feature>
<gene>
    <name evidence="6" type="ORF">D7I45_01880</name>
</gene>
<keyword evidence="7" id="KW-1185">Reference proteome</keyword>
<evidence type="ECO:0000259" key="5">
    <source>
        <dbReference type="Pfam" id="PF01712"/>
    </source>
</evidence>
<organism evidence="6 7">
    <name type="scientific">Apilactobacillus bombintestini</name>
    <dbReference type="NCBI Taxonomy" id="2419772"/>
    <lineage>
        <taxon>Bacteria</taxon>
        <taxon>Bacillati</taxon>
        <taxon>Bacillota</taxon>
        <taxon>Bacilli</taxon>
        <taxon>Lactobacillales</taxon>
        <taxon>Lactobacillaceae</taxon>
        <taxon>Apilactobacillus</taxon>
    </lineage>
</organism>
<dbReference type="InterPro" id="IPR031314">
    <property type="entry name" value="DNK_dom"/>
</dbReference>
<dbReference type="SUPFAM" id="SSF52540">
    <property type="entry name" value="P-loop containing nucleoside triphosphate hydrolases"/>
    <property type="match status" value="1"/>
</dbReference>
<feature type="binding site" evidence="3">
    <location>
        <position position="77"/>
    </location>
    <ligand>
        <name>substrate</name>
    </ligand>
</feature>
<dbReference type="PANTHER" id="PTHR10513:SF35">
    <property type="entry name" value="DEOXYADENOSINE KINASE"/>
    <property type="match status" value="1"/>
</dbReference>
<dbReference type="GO" id="GO:0005524">
    <property type="term" value="F:ATP binding"/>
    <property type="evidence" value="ECO:0007669"/>
    <property type="project" value="UniProtKB-KW"/>
</dbReference>
<dbReference type="RefSeq" id="WP_120784101.1">
    <property type="nucleotide sequence ID" value="NZ_CP032626.1"/>
</dbReference>
<keyword evidence="4" id="KW-0547">Nucleotide-binding</keyword>
<feature type="binding site" evidence="3">
    <location>
        <position position="82"/>
    </location>
    <ligand>
        <name>substrate</name>
    </ligand>
</feature>
<accession>A0A387AQY3</accession>
<dbReference type="InterPro" id="IPR050566">
    <property type="entry name" value="Deoxyribonucleoside_kinase"/>
</dbReference>
<evidence type="ECO:0000256" key="1">
    <source>
        <dbReference type="ARBA" id="ARBA00007420"/>
    </source>
</evidence>
<evidence type="ECO:0000256" key="2">
    <source>
        <dbReference type="PIRSR" id="PIRSR000705-1"/>
    </source>
</evidence>
<sequence>MIVLAGTIGAGKTSLTKLLSKHLHSKGYYESVDDNEILPLFYKDPKKYAFLLQIYFLNTRLNNIEKAHNEKLSVMDRSIYEDSLLFRLNADMKRATSTEADIYDSLLQNMMEEIPGSTDQKNPDLLIHINISFDTMLKRIKKRGRSFEQVDTDPELYNYYRDLNQRYKDWYDKYDYSPKMQIDGDKYDFIENEDDLQKVLELIDKKIAELHLK</sequence>
<dbReference type="GO" id="GO:0019136">
    <property type="term" value="F:deoxynucleoside kinase activity"/>
    <property type="evidence" value="ECO:0007669"/>
    <property type="project" value="InterPro"/>
</dbReference>
<feature type="binding site" evidence="3">
    <location>
        <position position="148"/>
    </location>
    <ligand>
        <name>substrate</name>
    </ligand>
</feature>